<name>A0A0D3ACX9_BRAOL</name>
<evidence type="ECO:0000313" key="2">
    <source>
        <dbReference type="EnsemblPlants" id="Bo1g122770.1"/>
    </source>
</evidence>
<sequence length="95" mass="10584">MEMSFDSFLSSSMFSSRLVHAITMKIDGGSCGISSDEGTMETMMNRGSRLAAWETLKEKRHTSEMDKGLAGSSKIRIKRHQSGLNMPRGRNIDCH</sequence>
<keyword evidence="3" id="KW-1185">Reference proteome</keyword>
<dbReference type="AlphaFoldDB" id="A0A0D3ACX9"/>
<feature type="region of interest" description="Disordered" evidence="1">
    <location>
        <begin position="59"/>
        <end position="95"/>
    </location>
</feature>
<dbReference type="HOGENOM" id="CLU_2375722_0_0_1"/>
<dbReference type="OMA" id="MEMSFDS"/>
<proteinExistence type="predicted"/>
<organism evidence="2 3">
    <name type="scientific">Brassica oleracea var. oleracea</name>
    <dbReference type="NCBI Taxonomy" id="109376"/>
    <lineage>
        <taxon>Eukaryota</taxon>
        <taxon>Viridiplantae</taxon>
        <taxon>Streptophyta</taxon>
        <taxon>Embryophyta</taxon>
        <taxon>Tracheophyta</taxon>
        <taxon>Spermatophyta</taxon>
        <taxon>Magnoliopsida</taxon>
        <taxon>eudicotyledons</taxon>
        <taxon>Gunneridae</taxon>
        <taxon>Pentapetalae</taxon>
        <taxon>rosids</taxon>
        <taxon>malvids</taxon>
        <taxon>Brassicales</taxon>
        <taxon>Brassicaceae</taxon>
        <taxon>Brassiceae</taxon>
        <taxon>Brassica</taxon>
    </lineage>
</organism>
<dbReference type="Proteomes" id="UP000032141">
    <property type="component" value="Chromosome C1"/>
</dbReference>
<reference evidence="2 3" key="1">
    <citation type="journal article" date="2014" name="Genome Biol.">
        <title>Transcriptome and methylome profiling reveals relics of genome dominance in the mesopolyploid Brassica oleracea.</title>
        <authorList>
            <person name="Parkin I.A."/>
            <person name="Koh C."/>
            <person name="Tang H."/>
            <person name="Robinson S.J."/>
            <person name="Kagale S."/>
            <person name="Clarke W.E."/>
            <person name="Town C.D."/>
            <person name="Nixon J."/>
            <person name="Krishnakumar V."/>
            <person name="Bidwell S.L."/>
            <person name="Denoeud F."/>
            <person name="Belcram H."/>
            <person name="Links M.G."/>
            <person name="Just J."/>
            <person name="Clarke C."/>
            <person name="Bender T."/>
            <person name="Huebert T."/>
            <person name="Mason A.S."/>
            <person name="Pires J.C."/>
            <person name="Barker G."/>
            <person name="Moore J."/>
            <person name="Walley P.G."/>
            <person name="Manoli S."/>
            <person name="Batley J."/>
            <person name="Edwards D."/>
            <person name="Nelson M.N."/>
            <person name="Wang X."/>
            <person name="Paterson A.H."/>
            <person name="King G."/>
            <person name="Bancroft I."/>
            <person name="Chalhoub B."/>
            <person name="Sharpe A.G."/>
        </authorList>
    </citation>
    <scope>NUCLEOTIDE SEQUENCE</scope>
    <source>
        <strain evidence="2 3">cv. TO1000</strain>
    </source>
</reference>
<reference evidence="2" key="2">
    <citation type="submission" date="2015-03" db="UniProtKB">
        <authorList>
            <consortium name="EnsemblPlants"/>
        </authorList>
    </citation>
    <scope>IDENTIFICATION</scope>
</reference>
<evidence type="ECO:0000256" key="1">
    <source>
        <dbReference type="SAM" id="MobiDB-lite"/>
    </source>
</evidence>
<dbReference type="EnsemblPlants" id="Bo1g122770.1">
    <property type="protein sequence ID" value="Bo1g122770.1"/>
    <property type="gene ID" value="Bo1g122770"/>
</dbReference>
<evidence type="ECO:0000313" key="3">
    <source>
        <dbReference type="Proteomes" id="UP000032141"/>
    </source>
</evidence>
<protein>
    <submittedName>
        <fullName evidence="2">Uncharacterized protein</fullName>
    </submittedName>
</protein>
<accession>A0A0D3ACX9</accession>
<dbReference type="Gramene" id="Bo1g122770.1">
    <property type="protein sequence ID" value="Bo1g122770.1"/>
    <property type="gene ID" value="Bo1g122770"/>
</dbReference>